<evidence type="ECO:0000313" key="2">
    <source>
        <dbReference type="EMBL" id="MDF1612852.1"/>
    </source>
</evidence>
<evidence type="ECO:0008006" key="4">
    <source>
        <dbReference type="Google" id="ProtNLM"/>
    </source>
</evidence>
<reference evidence="2" key="1">
    <citation type="submission" date="2023-03" db="EMBL/GenBank/DDBJ databases">
        <title>Stygiobacter electus gen. nov., sp. nov., facultatively anaerobic thermotolerant bacterium of the class Ignavibacteria from a well of Yessentuki mineral water deposit.</title>
        <authorList>
            <person name="Podosokorskaya O.A."/>
            <person name="Elcheninov A.G."/>
            <person name="Petrova N.F."/>
            <person name="Zavarzina D.G."/>
            <person name="Kublanov I.V."/>
            <person name="Merkel A.Y."/>
        </authorList>
    </citation>
    <scope>NUCLEOTIDE SEQUENCE</scope>
    <source>
        <strain evidence="2">09-Me</strain>
    </source>
</reference>
<keyword evidence="3" id="KW-1185">Reference proteome</keyword>
<dbReference type="RefSeq" id="WP_321536623.1">
    <property type="nucleotide sequence ID" value="NZ_JARGDL010000019.1"/>
</dbReference>
<evidence type="ECO:0000256" key="1">
    <source>
        <dbReference type="SAM" id="Phobius"/>
    </source>
</evidence>
<dbReference type="EMBL" id="JARGDL010000019">
    <property type="protein sequence ID" value="MDF1612852.1"/>
    <property type="molecule type" value="Genomic_DNA"/>
</dbReference>
<evidence type="ECO:0000313" key="3">
    <source>
        <dbReference type="Proteomes" id="UP001221302"/>
    </source>
</evidence>
<dbReference type="Gene3D" id="1.20.120.1630">
    <property type="match status" value="1"/>
</dbReference>
<dbReference type="Proteomes" id="UP001221302">
    <property type="component" value="Unassembled WGS sequence"/>
</dbReference>
<gene>
    <name evidence="2" type="ORF">P0M35_11875</name>
</gene>
<feature type="transmembrane region" description="Helical" evidence="1">
    <location>
        <begin position="6"/>
        <end position="26"/>
    </location>
</feature>
<protein>
    <recommendedName>
        <fullName evidence="4">Isoprenylcysteine carboxylmethyltransferase family protein</fullName>
    </recommendedName>
</protein>
<keyword evidence="1" id="KW-1133">Transmembrane helix</keyword>
<accession>A0AAE3P1V1</accession>
<keyword evidence="1" id="KW-0472">Membrane</keyword>
<sequence length="63" mass="7485">MAGSTYLMLGTMLVLVPAHIFNLKYFEEKELEIRYGQSYSYYKKDVPFLIPRLNFVARYQAKK</sequence>
<proteinExistence type="predicted"/>
<name>A0AAE3P1V1_9BACT</name>
<keyword evidence="1" id="KW-0812">Transmembrane</keyword>
<organism evidence="2 3">
    <name type="scientific">Stygiobacter electus</name>
    <dbReference type="NCBI Taxonomy" id="3032292"/>
    <lineage>
        <taxon>Bacteria</taxon>
        <taxon>Pseudomonadati</taxon>
        <taxon>Ignavibacteriota</taxon>
        <taxon>Ignavibacteria</taxon>
        <taxon>Ignavibacteriales</taxon>
        <taxon>Melioribacteraceae</taxon>
        <taxon>Stygiobacter</taxon>
    </lineage>
</organism>
<comment type="caution">
    <text evidence="2">The sequence shown here is derived from an EMBL/GenBank/DDBJ whole genome shotgun (WGS) entry which is preliminary data.</text>
</comment>
<dbReference type="AlphaFoldDB" id="A0AAE3P1V1"/>